<dbReference type="GO" id="GO:0016020">
    <property type="term" value="C:membrane"/>
    <property type="evidence" value="ECO:0007669"/>
    <property type="project" value="InterPro"/>
</dbReference>
<dbReference type="InterPro" id="IPR003594">
    <property type="entry name" value="HATPase_dom"/>
</dbReference>
<proteinExistence type="predicted"/>
<dbReference type="InterPro" id="IPR010559">
    <property type="entry name" value="Sig_transdc_His_kin_internal"/>
</dbReference>
<dbReference type="Pfam" id="PF02518">
    <property type="entry name" value="HATPase_c"/>
    <property type="match status" value="1"/>
</dbReference>
<evidence type="ECO:0008006" key="5">
    <source>
        <dbReference type="Google" id="ProtNLM"/>
    </source>
</evidence>
<accession>A0A7X2L0N8</accession>
<dbReference type="Gene3D" id="3.30.565.10">
    <property type="entry name" value="Histidine kinase-like ATPase, C-terminal domain"/>
    <property type="match status" value="1"/>
</dbReference>
<dbReference type="InterPro" id="IPR036890">
    <property type="entry name" value="HATPase_C_sf"/>
</dbReference>
<evidence type="ECO:0000313" key="4">
    <source>
        <dbReference type="Proteomes" id="UP000463051"/>
    </source>
</evidence>
<feature type="domain" description="Signal transduction histidine kinase internal region" evidence="2">
    <location>
        <begin position="103"/>
        <end position="181"/>
    </location>
</feature>
<organism evidence="3 4">
    <name type="scientific">Paenibacillus monticola</name>
    <dbReference type="NCBI Taxonomy" id="2666075"/>
    <lineage>
        <taxon>Bacteria</taxon>
        <taxon>Bacillati</taxon>
        <taxon>Bacillota</taxon>
        <taxon>Bacilli</taxon>
        <taxon>Bacillales</taxon>
        <taxon>Paenibacillaceae</taxon>
        <taxon>Paenibacillus</taxon>
    </lineage>
</organism>
<reference evidence="3 4" key="1">
    <citation type="submission" date="2019-11" db="EMBL/GenBank/DDBJ databases">
        <title>Paenibacillus monticola sp. nov., a novel PGPR strain isolated from mountain sample in China.</title>
        <authorList>
            <person name="Zhao Q."/>
            <person name="Li H.-P."/>
            <person name="Zhang J.-L."/>
        </authorList>
    </citation>
    <scope>NUCLEOTIDE SEQUENCE [LARGE SCALE GENOMIC DNA]</scope>
    <source>
        <strain evidence="3 4">LC-T2</strain>
    </source>
</reference>
<dbReference type="PANTHER" id="PTHR34220">
    <property type="entry name" value="SENSOR HISTIDINE KINASE YPDA"/>
    <property type="match status" value="1"/>
</dbReference>
<dbReference type="EMBL" id="WJXB01000001">
    <property type="protein sequence ID" value="MRN52270.1"/>
    <property type="molecule type" value="Genomic_DNA"/>
</dbReference>
<dbReference type="Proteomes" id="UP000463051">
    <property type="component" value="Unassembled WGS sequence"/>
</dbReference>
<dbReference type="AlphaFoldDB" id="A0A7X2L0N8"/>
<comment type="caution">
    <text evidence="3">The sequence shown here is derived from an EMBL/GenBank/DDBJ whole genome shotgun (WGS) entry which is preliminary data.</text>
</comment>
<evidence type="ECO:0000313" key="3">
    <source>
        <dbReference type="EMBL" id="MRN52270.1"/>
    </source>
</evidence>
<keyword evidence="4" id="KW-1185">Reference proteome</keyword>
<evidence type="ECO:0000259" key="2">
    <source>
        <dbReference type="Pfam" id="PF06580"/>
    </source>
</evidence>
<feature type="domain" description="Histidine kinase/HSP90-like ATPase" evidence="1">
    <location>
        <begin position="204"/>
        <end position="310"/>
    </location>
</feature>
<name>A0A7X2L0N8_9BACL</name>
<dbReference type="InterPro" id="IPR050640">
    <property type="entry name" value="Bact_2-comp_sensor_kinase"/>
</dbReference>
<protein>
    <recommendedName>
        <fullName evidence="5">Sensor histidine kinase</fullName>
    </recommendedName>
</protein>
<dbReference type="Pfam" id="PF06580">
    <property type="entry name" value="His_kinase"/>
    <property type="match status" value="1"/>
</dbReference>
<sequence>MIHIYKKNTEVLSLNQDVVNVDKLPATVDKQRLQKLKPEEGLWVLEQQQDSASSGLRYYRKLYTDTYSKELGFLISSYNSMIARIDELTNTVHKVELMKKEADFKMLQAQINPHFLYNTLETMRMHAEQNDDPDVAEMACSLGKLLRYSLSKSENETSLLSEIEHVEHYTAIHKVRMGSRLEVVWDISEDVASRLSTFRCPRFIVQPMVENSIQHGISKKRRKGMITISVEDTTEEVVLTIADNGVGIPPERLEIITKVLNGSLAPEDIPFTGGIGLYNVNERIKAFYGNPFGISMTSVDGEGAQCIIRLGKQM</sequence>
<dbReference type="PANTHER" id="PTHR34220:SF7">
    <property type="entry name" value="SENSOR HISTIDINE KINASE YPDA"/>
    <property type="match status" value="1"/>
</dbReference>
<dbReference type="RefSeq" id="WP_154117243.1">
    <property type="nucleotide sequence ID" value="NZ_WJXB01000001.1"/>
</dbReference>
<dbReference type="SUPFAM" id="SSF55874">
    <property type="entry name" value="ATPase domain of HSP90 chaperone/DNA topoisomerase II/histidine kinase"/>
    <property type="match status" value="1"/>
</dbReference>
<gene>
    <name evidence="3" type="ORF">GJB61_04585</name>
</gene>
<evidence type="ECO:0000259" key="1">
    <source>
        <dbReference type="Pfam" id="PF02518"/>
    </source>
</evidence>
<dbReference type="GO" id="GO:0000155">
    <property type="term" value="F:phosphorelay sensor kinase activity"/>
    <property type="evidence" value="ECO:0007669"/>
    <property type="project" value="InterPro"/>
</dbReference>